<name>A0A1Y0C638_9MYCO</name>
<proteinExistence type="predicted"/>
<dbReference type="EMBL" id="CP020809">
    <property type="protein sequence ID" value="ART70683.1"/>
    <property type="molecule type" value="Genomic_DNA"/>
</dbReference>
<organism evidence="1 2">
    <name type="scientific">Mycobacterium dioxanotrophicus</name>
    <dbReference type="NCBI Taxonomy" id="482462"/>
    <lineage>
        <taxon>Bacteria</taxon>
        <taxon>Bacillati</taxon>
        <taxon>Actinomycetota</taxon>
        <taxon>Actinomycetes</taxon>
        <taxon>Mycobacteriales</taxon>
        <taxon>Mycobacteriaceae</taxon>
        <taxon>Mycobacterium</taxon>
    </lineage>
</organism>
<evidence type="ECO:0000313" key="1">
    <source>
        <dbReference type="EMBL" id="ART70683.1"/>
    </source>
</evidence>
<dbReference type="Proteomes" id="UP000195331">
    <property type="component" value="Chromosome"/>
</dbReference>
<reference evidence="1 2" key="1">
    <citation type="submission" date="2017-04" db="EMBL/GenBank/DDBJ databases">
        <title>Whole Genome Sequence of 1,4-Dioxane Degrading Bacterium Mycobacterium dioxanotrophicus PH-06.</title>
        <authorList>
            <person name="He Y."/>
        </authorList>
    </citation>
    <scope>NUCLEOTIDE SEQUENCE [LARGE SCALE GENOMIC DNA]</scope>
    <source>
        <strain evidence="1 2">PH-06</strain>
    </source>
</reference>
<dbReference type="AlphaFoldDB" id="A0A1Y0C638"/>
<evidence type="ECO:0000313" key="2">
    <source>
        <dbReference type="Proteomes" id="UP000195331"/>
    </source>
</evidence>
<gene>
    <name evidence="1" type="ORF">BTO20_20975</name>
</gene>
<protein>
    <submittedName>
        <fullName evidence="1">Uncharacterized protein</fullName>
    </submittedName>
</protein>
<accession>A0A1Y0C638</accession>
<sequence>MFPEWKVDEMSTVDSIDPEGAAQILALFIEDGEPPDYQRQDFEFAASAVGNKVTLRISELNAVATSMLDPTKIRKTHVFELAVTYTGSVDDDAGITRHE</sequence>
<dbReference type="KEGG" id="mdx:BTO20_20975"/>
<keyword evidence="2" id="KW-1185">Reference proteome</keyword>